<dbReference type="PANTHER" id="PTHR11080">
    <property type="entry name" value="PYRAZINAMIDASE/NICOTINAMIDASE"/>
    <property type="match status" value="1"/>
</dbReference>
<dbReference type="GO" id="GO:0008936">
    <property type="term" value="F:nicotinamidase activity"/>
    <property type="evidence" value="ECO:0007669"/>
    <property type="project" value="UniProtKB-EC"/>
</dbReference>
<keyword evidence="3" id="KW-0662">Pyridine nucleotide biosynthesis</keyword>
<dbReference type="GO" id="GO:0019363">
    <property type="term" value="P:pyridine nucleotide biosynthetic process"/>
    <property type="evidence" value="ECO:0007669"/>
    <property type="project" value="UniProtKB-KW"/>
</dbReference>
<dbReference type="Proteomes" id="UP000294847">
    <property type="component" value="Chromosome 2"/>
</dbReference>
<dbReference type="Pfam" id="PF00857">
    <property type="entry name" value="Isochorismatase"/>
    <property type="match status" value="1"/>
</dbReference>
<dbReference type="InterPro" id="IPR000868">
    <property type="entry name" value="Isochorismatase-like_dom"/>
</dbReference>
<feature type="transmembrane region" description="Helical" evidence="13">
    <location>
        <begin position="418"/>
        <end position="437"/>
    </location>
</feature>
<dbReference type="PANTHER" id="PTHR11080:SF2">
    <property type="entry name" value="LD05707P"/>
    <property type="match status" value="1"/>
</dbReference>
<dbReference type="GO" id="GO:0046872">
    <property type="term" value="F:metal ion binding"/>
    <property type="evidence" value="ECO:0007669"/>
    <property type="project" value="UniProtKB-KW"/>
</dbReference>
<keyword evidence="7 13" id="KW-1133">Transmembrane helix</keyword>
<evidence type="ECO:0000256" key="5">
    <source>
        <dbReference type="ARBA" id="ARBA00022723"/>
    </source>
</evidence>
<evidence type="ECO:0000256" key="7">
    <source>
        <dbReference type="ARBA" id="ARBA00022989"/>
    </source>
</evidence>
<protein>
    <recommendedName>
        <fullName evidence="10">nicotinamidase</fullName>
        <ecNumber evidence="10">3.5.1.19</ecNumber>
    </recommendedName>
    <alternativeName>
        <fullName evidence="11">Nicotinamide deamidase</fullName>
    </alternativeName>
</protein>
<keyword evidence="5" id="KW-0479">Metal-binding</keyword>
<dbReference type="InterPro" id="IPR052347">
    <property type="entry name" value="Isochorismatase_Nicotinamidase"/>
</dbReference>
<dbReference type="GO" id="GO:0016020">
    <property type="term" value="C:membrane"/>
    <property type="evidence" value="ECO:0007669"/>
    <property type="project" value="UniProtKB-SubCell"/>
</dbReference>
<evidence type="ECO:0000256" key="9">
    <source>
        <dbReference type="ARBA" id="ARBA00037900"/>
    </source>
</evidence>
<evidence type="ECO:0000256" key="10">
    <source>
        <dbReference type="ARBA" id="ARBA00039017"/>
    </source>
</evidence>
<gene>
    <name evidence="15" type="ORF">PoMZ_00765</name>
</gene>
<comment type="similarity">
    <text evidence="2">Belongs to the isochorismatase family.</text>
</comment>
<keyword evidence="4 13" id="KW-0812">Transmembrane</keyword>
<sequence>MTTATDTFTPALIVVDLQEDFCPPNGSLAVPDGRAVAPVINKLLTSTAFVTRVATKDWHPQSHVSFAANHVSKEPFIDFVTITNPLNGSESYETRLWPVHCVQDTPGAALISELDLGRIDEVLEKGIRSDVEMYSAFYPPLKDPRVGDSGLAGLLREKGISHVYVVGLAADYCVRSTALDAAAEGFVTVIVEEGTKPVDPAAWPTVRQEIIASGVGIVDMDSEEVKKLFTTRHPYGRELATIAKNKNLAQSKHRHVTVGSILCNDDFQLPYPGHCQSAIPARKEHISLGYDQVPFSTTIIISHPMLCSLISAENLYYSYQLILQDMGSPTRELLETVLTSVLPMASLAAASTATSGGHNHQIMATPSTATNSSAHSASGHTGATPGSNTPDCKISMLWNWHTIDACFISTEWRITSTAMFAGSCIGIVLLVVCLEGLRRSVKEFDRLLARRHAASPDAALPFRPSALQQGVRAALHTAQFAVAYFIMLLAMYYNGYFIICIFIGAYIGAMAFQWETFPGCGEVHGGRTSATKEATNELNGLGELKVTEMLIRDVDRQPWGRDN</sequence>
<feature type="compositionally biased region" description="Low complexity" evidence="12">
    <location>
        <begin position="364"/>
        <end position="384"/>
    </location>
</feature>
<evidence type="ECO:0000256" key="1">
    <source>
        <dbReference type="ARBA" id="ARBA00004370"/>
    </source>
</evidence>
<dbReference type="EC" id="3.5.1.19" evidence="10"/>
<comment type="pathway">
    <text evidence="9">Cofactor biosynthesis; nicotinate biosynthesis; nicotinate from nicotinamide: step 1/1.</text>
</comment>
<keyword evidence="8 13" id="KW-0472">Membrane</keyword>
<reference evidence="15 16" key="1">
    <citation type="journal article" date="2019" name="Mol. Biol. Evol.">
        <title>Blast fungal genomes show frequent chromosomal changes, gene gains and losses, and effector gene turnover.</title>
        <authorList>
            <person name="Gomez Luciano L.B."/>
            <person name="Jason Tsai I."/>
            <person name="Chuma I."/>
            <person name="Tosa Y."/>
            <person name="Chen Y.H."/>
            <person name="Li J.Y."/>
            <person name="Li M.Y."/>
            <person name="Jade Lu M.Y."/>
            <person name="Nakayashiki H."/>
            <person name="Li W.H."/>
        </authorList>
    </citation>
    <scope>NUCLEOTIDE SEQUENCE [LARGE SCALE GENOMIC DNA]</scope>
    <source>
        <strain evidence="15">MZ5-1-6</strain>
    </source>
</reference>
<dbReference type="GO" id="GO:0005375">
    <property type="term" value="F:copper ion transmembrane transporter activity"/>
    <property type="evidence" value="ECO:0007669"/>
    <property type="project" value="InterPro"/>
</dbReference>
<proteinExistence type="inferred from homology"/>
<evidence type="ECO:0000256" key="13">
    <source>
        <dbReference type="SAM" id="Phobius"/>
    </source>
</evidence>
<evidence type="ECO:0000313" key="15">
    <source>
        <dbReference type="EMBL" id="QBZ55859.1"/>
    </source>
</evidence>
<name>A0A4P7N0U4_PYROR</name>
<dbReference type="SUPFAM" id="SSF52499">
    <property type="entry name" value="Isochorismatase-like hydrolases"/>
    <property type="match status" value="1"/>
</dbReference>
<evidence type="ECO:0000256" key="11">
    <source>
        <dbReference type="ARBA" id="ARBA00043224"/>
    </source>
</evidence>
<dbReference type="EMBL" id="CP034205">
    <property type="protein sequence ID" value="QBZ55859.1"/>
    <property type="molecule type" value="Genomic_DNA"/>
</dbReference>
<evidence type="ECO:0000259" key="14">
    <source>
        <dbReference type="Pfam" id="PF00857"/>
    </source>
</evidence>
<dbReference type="InterPro" id="IPR007274">
    <property type="entry name" value="Cop_transporter"/>
</dbReference>
<dbReference type="AlphaFoldDB" id="A0A4P7N0U4"/>
<accession>A0A4P7N0U4</accession>
<organism evidence="15 16">
    <name type="scientific">Pyricularia oryzae</name>
    <name type="common">Rice blast fungus</name>
    <name type="synonym">Magnaporthe oryzae</name>
    <dbReference type="NCBI Taxonomy" id="318829"/>
    <lineage>
        <taxon>Eukaryota</taxon>
        <taxon>Fungi</taxon>
        <taxon>Dikarya</taxon>
        <taxon>Ascomycota</taxon>
        <taxon>Pezizomycotina</taxon>
        <taxon>Sordariomycetes</taxon>
        <taxon>Sordariomycetidae</taxon>
        <taxon>Magnaporthales</taxon>
        <taxon>Pyriculariaceae</taxon>
        <taxon>Pyricularia</taxon>
    </lineage>
</organism>
<dbReference type="CDD" id="cd01011">
    <property type="entry name" value="nicotinamidase"/>
    <property type="match status" value="1"/>
</dbReference>
<dbReference type="Pfam" id="PF04145">
    <property type="entry name" value="Ctr"/>
    <property type="match status" value="1"/>
</dbReference>
<comment type="subcellular location">
    <subcellularLocation>
        <location evidence="1">Membrane</location>
    </subcellularLocation>
</comment>
<evidence type="ECO:0000256" key="4">
    <source>
        <dbReference type="ARBA" id="ARBA00022692"/>
    </source>
</evidence>
<evidence type="ECO:0000256" key="6">
    <source>
        <dbReference type="ARBA" id="ARBA00022801"/>
    </source>
</evidence>
<dbReference type="InterPro" id="IPR036380">
    <property type="entry name" value="Isochorismatase-like_sf"/>
</dbReference>
<feature type="region of interest" description="Disordered" evidence="12">
    <location>
        <begin position="356"/>
        <end position="387"/>
    </location>
</feature>
<dbReference type="Gene3D" id="3.40.50.850">
    <property type="entry name" value="Isochorismatase-like"/>
    <property type="match status" value="1"/>
</dbReference>
<keyword evidence="6" id="KW-0378">Hydrolase</keyword>
<evidence type="ECO:0000256" key="3">
    <source>
        <dbReference type="ARBA" id="ARBA00022642"/>
    </source>
</evidence>
<evidence type="ECO:0000256" key="8">
    <source>
        <dbReference type="ARBA" id="ARBA00023136"/>
    </source>
</evidence>
<feature type="domain" description="Isochorismatase-like" evidence="14">
    <location>
        <begin position="11"/>
        <end position="214"/>
    </location>
</feature>
<feature type="transmembrane region" description="Helical" evidence="13">
    <location>
        <begin position="482"/>
        <end position="507"/>
    </location>
</feature>
<evidence type="ECO:0000256" key="12">
    <source>
        <dbReference type="SAM" id="MobiDB-lite"/>
    </source>
</evidence>
<evidence type="ECO:0000256" key="2">
    <source>
        <dbReference type="ARBA" id="ARBA00006336"/>
    </source>
</evidence>
<evidence type="ECO:0000313" key="16">
    <source>
        <dbReference type="Proteomes" id="UP000294847"/>
    </source>
</evidence>